<dbReference type="OMA" id="KAKWKQE"/>
<organism evidence="2 3">
    <name type="scientific">Epicoccum nigrum</name>
    <name type="common">Soil fungus</name>
    <name type="synonym">Epicoccum purpurascens</name>
    <dbReference type="NCBI Taxonomy" id="105696"/>
    <lineage>
        <taxon>Eukaryota</taxon>
        <taxon>Fungi</taxon>
        <taxon>Dikarya</taxon>
        <taxon>Ascomycota</taxon>
        <taxon>Pezizomycotina</taxon>
        <taxon>Dothideomycetes</taxon>
        <taxon>Pleosporomycetidae</taxon>
        <taxon>Pleosporales</taxon>
        <taxon>Pleosporineae</taxon>
        <taxon>Didymellaceae</taxon>
        <taxon>Epicoccum</taxon>
    </lineage>
</organism>
<name>A0A1Y2M0I5_EPING</name>
<dbReference type="EMBL" id="KZ107843">
    <property type="protein sequence ID" value="OSS49665.1"/>
    <property type="molecule type" value="Genomic_DNA"/>
</dbReference>
<evidence type="ECO:0000313" key="3">
    <source>
        <dbReference type="Proteomes" id="UP000193240"/>
    </source>
</evidence>
<sequence>MYSTRCIARRAPFASIASVQRAAFSQSIVRSAGKESKLHTEGRANEAEELKQQQLKNQKEGKGKWEEGLASDSESIVKADRSETNTSAKDNIKKLQEETAEIAKNSDGKSTS</sequence>
<dbReference type="Proteomes" id="UP000193240">
    <property type="component" value="Unassembled WGS sequence"/>
</dbReference>
<evidence type="ECO:0008006" key="4">
    <source>
        <dbReference type="Google" id="ProtNLM"/>
    </source>
</evidence>
<evidence type="ECO:0000313" key="2">
    <source>
        <dbReference type="EMBL" id="OSS49665.1"/>
    </source>
</evidence>
<keyword evidence="3" id="KW-1185">Reference proteome</keyword>
<feature type="compositionally biased region" description="Basic and acidic residues" evidence="1">
    <location>
        <begin position="32"/>
        <end position="67"/>
    </location>
</feature>
<dbReference type="AlphaFoldDB" id="A0A1Y2M0I5"/>
<evidence type="ECO:0000256" key="1">
    <source>
        <dbReference type="SAM" id="MobiDB-lite"/>
    </source>
</evidence>
<reference evidence="2 3" key="1">
    <citation type="journal article" date="2017" name="Genome Announc.">
        <title>Genome sequence of the saprophytic ascomycete Epicoccum nigrum ICMP 19927 strain isolated from New Zealand.</title>
        <authorList>
            <person name="Fokin M."/>
            <person name="Fleetwood D."/>
            <person name="Weir B.S."/>
            <person name="Villas-Boas S.G."/>
        </authorList>
    </citation>
    <scope>NUCLEOTIDE SEQUENCE [LARGE SCALE GENOMIC DNA]</scope>
    <source>
        <strain evidence="2 3">ICMP 19927</strain>
    </source>
</reference>
<dbReference type="InParanoid" id="A0A1Y2M0I5"/>
<proteinExistence type="predicted"/>
<feature type="region of interest" description="Disordered" evidence="1">
    <location>
        <begin position="29"/>
        <end position="112"/>
    </location>
</feature>
<accession>A0A1Y2M0I5</accession>
<protein>
    <recommendedName>
        <fullName evidence="4">Mitochondrial carrier protein pet8</fullName>
    </recommendedName>
</protein>
<gene>
    <name evidence="2" type="ORF">B5807_06120</name>
</gene>